<evidence type="ECO:0000256" key="1">
    <source>
        <dbReference type="SAM" id="Phobius"/>
    </source>
</evidence>
<reference evidence="3 4" key="1">
    <citation type="submission" date="2022-05" db="EMBL/GenBank/DDBJ databases">
        <authorList>
            <person name="Park J.-S."/>
        </authorList>
    </citation>
    <scope>NUCLEOTIDE SEQUENCE [LARGE SCALE GENOMIC DNA]</scope>
    <source>
        <strain evidence="3 4">2012CJ34-2</strain>
    </source>
</reference>
<feature type="domain" description="DUF2062" evidence="2">
    <location>
        <begin position="23"/>
        <end position="164"/>
    </location>
</feature>
<evidence type="ECO:0000313" key="4">
    <source>
        <dbReference type="Proteomes" id="UP001203338"/>
    </source>
</evidence>
<proteinExistence type="predicted"/>
<organism evidence="3 4">
    <name type="scientific">Parendozoicomonas callyspongiae</name>
    <dbReference type="NCBI Taxonomy" id="2942213"/>
    <lineage>
        <taxon>Bacteria</taxon>
        <taxon>Pseudomonadati</taxon>
        <taxon>Pseudomonadota</taxon>
        <taxon>Gammaproteobacteria</taxon>
        <taxon>Oceanospirillales</taxon>
        <taxon>Endozoicomonadaceae</taxon>
        <taxon>Parendozoicomonas</taxon>
    </lineage>
</organism>
<name>A0ABT0PEJ7_9GAMM</name>
<keyword evidence="1" id="KW-1133">Transmembrane helix</keyword>
<feature type="transmembrane region" description="Helical" evidence="1">
    <location>
        <begin position="77"/>
        <end position="98"/>
    </location>
</feature>
<dbReference type="PANTHER" id="PTHR40547:SF1">
    <property type="entry name" value="SLL0298 PROTEIN"/>
    <property type="match status" value="1"/>
</dbReference>
<dbReference type="InterPro" id="IPR018639">
    <property type="entry name" value="DUF2062"/>
</dbReference>
<dbReference type="Pfam" id="PF09835">
    <property type="entry name" value="DUF2062"/>
    <property type="match status" value="1"/>
</dbReference>
<protein>
    <submittedName>
        <fullName evidence="3">DUF2062 domain-containing protein</fullName>
    </submittedName>
</protein>
<sequence length="173" mass="20226">MARKLIQKLLPDPAVIRENKSLQFLGEHLLDPNLWHLNRRSAALAFFVGVFVCFIPMPFQMVLAAFLALLVRCNLPLSVALVWISNPVTMPVMFYFTYKIGCYILQTPVSSEEFHMNLQWLHHEIGRIWMPLYAGSLITGLVVATLSYFGIRLFWRWHIIRSWKQRKKRKANP</sequence>
<keyword evidence="1" id="KW-0812">Transmembrane</keyword>
<gene>
    <name evidence="3" type="ORF">M3P05_07535</name>
</gene>
<dbReference type="RefSeq" id="WP_249698880.1">
    <property type="nucleotide sequence ID" value="NZ_JAMFLX010000008.1"/>
</dbReference>
<dbReference type="Proteomes" id="UP001203338">
    <property type="component" value="Unassembled WGS sequence"/>
</dbReference>
<evidence type="ECO:0000313" key="3">
    <source>
        <dbReference type="EMBL" id="MCL6269790.1"/>
    </source>
</evidence>
<dbReference type="PANTHER" id="PTHR40547">
    <property type="entry name" value="SLL0298 PROTEIN"/>
    <property type="match status" value="1"/>
</dbReference>
<feature type="transmembrane region" description="Helical" evidence="1">
    <location>
        <begin position="42"/>
        <end position="70"/>
    </location>
</feature>
<feature type="transmembrane region" description="Helical" evidence="1">
    <location>
        <begin position="128"/>
        <end position="155"/>
    </location>
</feature>
<dbReference type="EMBL" id="JAMFLX010000008">
    <property type="protein sequence ID" value="MCL6269790.1"/>
    <property type="molecule type" value="Genomic_DNA"/>
</dbReference>
<keyword evidence="1" id="KW-0472">Membrane</keyword>
<keyword evidence="4" id="KW-1185">Reference proteome</keyword>
<evidence type="ECO:0000259" key="2">
    <source>
        <dbReference type="Pfam" id="PF09835"/>
    </source>
</evidence>
<accession>A0ABT0PEJ7</accession>
<comment type="caution">
    <text evidence="3">The sequence shown here is derived from an EMBL/GenBank/DDBJ whole genome shotgun (WGS) entry which is preliminary data.</text>
</comment>